<reference evidence="1 2" key="1">
    <citation type="submission" date="2024-05" db="EMBL/GenBank/DDBJ databases">
        <title>Genome sequencing and assembly of Indian major carp, Cirrhinus mrigala (Hamilton, 1822).</title>
        <authorList>
            <person name="Mohindra V."/>
            <person name="Chowdhury L.M."/>
            <person name="Lal K."/>
            <person name="Jena J.K."/>
        </authorList>
    </citation>
    <scope>NUCLEOTIDE SEQUENCE [LARGE SCALE GENOMIC DNA]</scope>
    <source>
        <strain evidence="1">CM1030</strain>
        <tissue evidence="1">Blood</tissue>
    </source>
</reference>
<protein>
    <submittedName>
        <fullName evidence="1">Uncharacterized protein</fullName>
    </submittedName>
</protein>
<dbReference type="EMBL" id="JAMKFB020000020">
    <property type="protein sequence ID" value="KAL0163639.1"/>
    <property type="molecule type" value="Genomic_DNA"/>
</dbReference>
<evidence type="ECO:0000313" key="2">
    <source>
        <dbReference type="Proteomes" id="UP001529510"/>
    </source>
</evidence>
<comment type="caution">
    <text evidence="1">The sequence shown here is derived from an EMBL/GenBank/DDBJ whole genome shotgun (WGS) entry which is preliminary data.</text>
</comment>
<evidence type="ECO:0000313" key="1">
    <source>
        <dbReference type="EMBL" id="KAL0163639.1"/>
    </source>
</evidence>
<feature type="non-terminal residue" evidence="1">
    <location>
        <position position="1"/>
    </location>
</feature>
<accession>A0ABD0NNV7</accession>
<keyword evidence="2" id="KW-1185">Reference proteome</keyword>
<feature type="non-terminal residue" evidence="1">
    <location>
        <position position="88"/>
    </location>
</feature>
<sequence>IGGASIILPQDTLPAEVIGHDRRFHPNCTLSSLARVRTHCVTCVRVSSQGVKKLDPALFSEFEGRVFGDECVCRLDLAQMDTTIVRRA</sequence>
<dbReference type="Proteomes" id="UP001529510">
    <property type="component" value="Unassembled WGS sequence"/>
</dbReference>
<dbReference type="AlphaFoldDB" id="A0ABD0NNV7"/>
<proteinExistence type="predicted"/>
<name>A0ABD0NNV7_CIRMR</name>
<organism evidence="1 2">
    <name type="scientific">Cirrhinus mrigala</name>
    <name type="common">Mrigala</name>
    <dbReference type="NCBI Taxonomy" id="683832"/>
    <lineage>
        <taxon>Eukaryota</taxon>
        <taxon>Metazoa</taxon>
        <taxon>Chordata</taxon>
        <taxon>Craniata</taxon>
        <taxon>Vertebrata</taxon>
        <taxon>Euteleostomi</taxon>
        <taxon>Actinopterygii</taxon>
        <taxon>Neopterygii</taxon>
        <taxon>Teleostei</taxon>
        <taxon>Ostariophysi</taxon>
        <taxon>Cypriniformes</taxon>
        <taxon>Cyprinidae</taxon>
        <taxon>Labeoninae</taxon>
        <taxon>Labeonini</taxon>
        <taxon>Cirrhinus</taxon>
    </lineage>
</organism>
<gene>
    <name evidence="1" type="ORF">M9458_039392</name>
</gene>